<evidence type="ECO:0000313" key="8">
    <source>
        <dbReference type="Proteomes" id="UP001595711"/>
    </source>
</evidence>
<dbReference type="InterPro" id="IPR050319">
    <property type="entry name" value="ABC_transp_ATP-bind"/>
</dbReference>
<dbReference type="NCBIfam" id="TIGR01727">
    <property type="entry name" value="oligo_HPY"/>
    <property type="match status" value="1"/>
</dbReference>
<evidence type="ECO:0000256" key="5">
    <source>
        <dbReference type="ARBA" id="ARBA00022840"/>
    </source>
</evidence>
<dbReference type="PROSITE" id="PS00211">
    <property type="entry name" value="ABC_TRANSPORTER_1"/>
    <property type="match status" value="1"/>
</dbReference>
<dbReference type="InterPro" id="IPR003439">
    <property type="entry name" value="ABC_transporter-like_ATP-bd"/>
</dbReference>
<gene>
    <name evidence="7" type="ORF">ACFOOQ_14710</name>
</gene>
<protein>
    <submittedName>
        <fullName evidence="7">ABC transporter ATP-binding protein</fullName>
    </submittedName>
</protein>
<evidence type="ECO:0000313" key="7">
    <source>
        <dbReference type="EMBL" id="MFC3676806.1"/>
    </source>
</evidence>
<dbReference type="Proteomes" id="UP001595711">
    <property type="component" value="Unassembled WGS sequence"/>
</dbReference>
<keyword evidence="8" id="KW-1185">Reference proteome</keyword>
<dbReference type="SUPFAM" id="SSF52540">
    <property type="entry name" value="P-loop containing nucleoside triphosphate hydrolases"/>
    <property type="match status" value="1"/>
</dbReference>
<evidence type="ECO:0000256" key="4">
    <source>
        <dbReference type="ARBA" id="ARBA00022741"/>
    </source>
</evidence>
<dbReference type="PANTHER" id="PTHR43776:SF7">
    <property type="entry name" value="D,D-DIPEPTIDE TRANSPORT ATP-BINDING PROTEIN DDPF-RELATED"/>
    <property type="match status" value="1"/>
</dbReference>
<evidence type="ECO:0000256" key="1">
    <source>
        <dbReference type="ARBA" id="ARBA00004417"/>
    </source>
</evidence>
<dbReference type="PANTHER" id="PTHR43776">
    <property type="entry name" value="TRANSPORT ATP-BINDING PROTEIN"/>
    <property type="match status" value="1"/>
</dbReference>
<dbReference type="Gene3D" id="3.40.50.300">
    <property type="entry name" value="P-loop containing nucleotide triphosphate hydrolases"/>
    <property type="match status" value="1"/>
</dbReference>
<dbReference type="Pfam" id="PF08352">
    <property type="entry name" value="oligo_HPY"/>
    <property type="match status" value="1"/>
</dbReference>
<name>A0ABV7VJ47_9PROT</name>
<dbReference type="Pfam" id="PF00005">
    <property type="entry name" value="ABC_tran"/>
    <property type="match status" value="1"/>
</dbReference>
<dbReference type="SMART" id="SM00382">
    <property type="entry name" value="AAA"/>
    <property type="match status" value="1"/>
</dbReference>
<dbReference type="InterPro" id="IPR003593">
    <property type="entry name" value="AAA+_ATPase"/>
</dbReference>
<dbReference type="InterPro" id="IPR013563">
    <property type="entry name" value="Oligopep_ABC_C"/>
</dbReference>
<sequence>MSEAGQKKVTVPMLEVTGLKRTFDVSAPWLNRVLEGRPRSIVRAVDGVNFSINKGETFSLVGESGCGKSTVARLIVGLYEPSAGSVNFEGYEVGPLTERKKHRDIQARMQMIFQDPYASLNPRWRVGDIIAEPIRFNGKIKGKAEIEARVGALLAQVGLSPLDAKKYPHEFSGGQRQRISIARALAGEPEFLVCDEPTSALDVSVQAQILNLMKDLQRKLGLTYLFISHNLAVVYHVSDKVGVMYLGRLVEWADTESLFASPKHPYTRMLLDAIPDLDMTGRARTPVAGEVPSPLNPPSGCSFHPRCPLANERCKREEPKALPTDGGAAACHAVEEGRLPPWKAQVAA</sequence>
<evidence type="ECO:0000256" key="2">
    <source>
        <dbReference type="ARBA" id="ARBA00005417"/>
    </source>
</evidence>
<dbReference type="EMBL" id="JBHRYJ010000003">
    <property type="protein sequence ID" value="MFC3676806.1"/>
    <property type="molecule type" value="Genomic_DNA"/>
</dbReference>
<organism evidence="7 8">
    <name type="scientific">Ferrovibrio xuzhouensis</name>
    <dbReference type="NCBI Taxonomy" id="1576914"/>
    <lineage>
        <taxon>Bacteria</taxon>
        <taxon>Pseudomonadati</taxon>
        <taxon>Pseudomonadota</taxon>
        <taxon>Alphaproteobacteria</taxon>
        <taxon>Rhodospirillales</taxon>
        <taxon>Rhodospirillaceae</taxon>
        <taxon>Ferrovibrio</taxon>
    </lineage>
</organism>
<dbReference type="GO" id="GO:0005524">
    <property type="term" value="F:ATP binding"/>
    <property type="evidence" value="ECO:0007669"/>
    <property type="project" value="UniProtKB-KW"/>
</dbReference>
<proteinExistence type="inferred from homology"/>
<comment type="subcellular location">
    <subcellularLocation>
        <location evidence="1">Cell inner membrane</location>
        <topology evidence="1">Peripheral membrane protein</topology>
    </subcellularLocation>
</comment>
<comment type="caution">
    <text evidence="7">The sequence shown here is derived from an EMBL/GenBank/DDBJ whole genome shotgun (WGS) entry which is preliminary data.</text>
</comment>
<comment type="similarity">
    <text evidence="2">Belongs to the ABC transporter superfamily.</text>
</comment>
<dbReference type="InterPro" id="IPR017871">
    <property type="entry name" value="ABC_transporter-like_CS"/>
</dbReference>
<accession>A0ABV7VJ47</accession>
<keyword evidence="3" id="KW-0813">Transport</keyword>
<reference evidence="8" key="1">
    <citation type="journal article" date="2019" name="Int. J. Syst. Evol. Microbiol.">
        <title>The Global Catalogue of Microorganisms (GCM) 10K type strain sequencing project: providing services to taxonomists for standard genome sequencing and annotation.</title>
        <authorList>
            <consortium name="The Broad Institute Genomics Platform"/>
            <consortium name="The Broad Institute Genome Sequencing Center for Infectious Disease"/>
            <person name="Wu L."/>
            <person name="Ma J."/>
        </authorList>
    </citation>
    <scope>NUCLEOTIDE SEQUENCE [LARGE SCALE GENOMIC DNA]</scope>
    <source>
        <strain evidence="8">KCTC 42182</strain>
    </source>
</reference>
<evidence type="ECO:0000259" key="6">
    <source>
        <dbReference type="PROSITE" id="PS50893"/>
    </source>
</evidence>
<keyword evidence="5 7" id="KW-0067">ATP-binding</keyword>
<feature type="domain" description="ABC transporter" evidence="6">
    <location>
        <begin position="20"/>
        <end position="271"/>
    </location>
</feature>
<dbReference type="InterPro" id="IPR027417">
    <property type="entry name" value="P-loop_NTPase"/>
</dbReference>
<dbReference type="PROSITE" id="PS50893">
    <property type="entry name" value="ABC_TRANSPORTER_2"/>
    <property type="match status" value="1"/>
</dbReference>
<dbReference type="RefSeq" id="WP_379727993.1">
    <property type="nucleotide sequence ID" value="NZ_JBHRYJ010000003.1"/>
</dbReference>
<keyword evidence="4" id="KW-0547">Nucleotide-binding</keyword>
<dbReference type="CDD" id="cd03257">
    <property type="entry name" value="ABC_NikE_OppD_transporters"/>
    <property type="match status" value="1"/>
</dbReference>
<evidence type="ECO:0000256" key="3">
    <source>
        <dbReference type="ARBA" id="ARBA00022448"/>
    </source>
</evidence>